<evidence type="ECO:0000313" key="13">
    <source>
        <dbReference type="Proteomes" id="UP000095038"/>
    </source>
</evidence>
<dbReference type="GO" id="GO:0008235">
    <property type="term" value="F:metalloexopeptidase activity"/>
    <property type="evidence" value="ECO:0007669"/>
    <property type="project" value="InterPro"/>
</dbReference>
<keyword evidence="6 9" id="KW-0732">Signal</keyword>
<comment type="cofactor">
    <cofactor evidence="1">
        <name>Zn(2+)</name>
        <dbReference type="ChEBI" id="CHEBI:29105"/>
    </cofactor>
</comment>
<feature type="signal peptide" evidence="9">
    <location>
        <begin position="1"/>
        <end position="20"/>
    </location>
</feature>
<dbReference type="Pfam" id="PF04389">
    <property type="entry name" value="Peptidase_M28"/>
    <property type="match status" value="1"/>
</dbReference>
<keyword evidence="4 9" id="KW-0645">Protease</keyword>
<dbReference type="InterPro" id="IPR046450">
    <property type="entry name" value="PA_dom_sf"/>
</dbReference>
<evidence type="ECO:0000256" key="3">
    <source>
        <dbReference type="ARBA" id="ARBA00022438"/>
    </source>
</evidence>
<dbReference type="EC" id="3.4.-.-" evidence="9"/>
<keyword evidence="8 9" id="KW-0862">Zinc</keyword>
<accession>A0A1D2VJE5</accession>
<dbReference type="GO" id="GO:0004177">
    <property type="term" value="F:aminopeptidase activity"/>
    <property type="evidence" value="ECO:0007669"/>
    <property type="project" value="UniProtKB-KW"/>
</dbReference>
<dbReference type="CDD" id="cd02130">
    <property type="entry name" value="PA_ScAPY_like"/>
    <property type="match status" value="1"/>
</dbReference>
<dbReference type="Gene3D" id="3.50.30.30">
    <property type="match status" value="1"/>
</dbReference>
<dbReference type="FunFam" id="3.40.630.10:FF:000093">
    <property type="entry name" value="Peptide hydrolase"/>
    <property type="match status" value="1"/>
</dbReference>
<keyword evidence="5 9" id="KW-0479">Metal-binding</keyword>
<proteinExistence type="inferred from homology"/>
<evidence type="ECO:0000256" key="5">
    <source>
        <dbReference type="ARBA" id="ARBA00022723"/>
    </source>
</evidence>
<dbReference type="GO" id="GO:0006508">
    <property type="term" value="P:proteolysis"/>
    <property type="evidence" value="ECO:0007669"/>
    <property type="project" value="UniProtKB-KW"/>
</dbReference>
<dbReference type="RefSeq" id="XP_020048007.1">
    <property type="nucleotide sequence ID" value="XM_020193164.1"/>
</dbReference>
<feature type="domain" description="PA" evidence="10">
    <location>
        <begin position="162"/>
        <end position="246"/>
    </location>
</feature>
<dbReference type="OrthoDB" id="10013407at2759"/>
<evidence type="ECO:0000313" key="12">
    <source>
        <dbReference type="EMBL" id="ODV61700.1"/>
    </source>
</evidence>
<dbReference type="STRING" id="1344418.A0A1D2VJE5"/>
<evidence type="ECO:0000256" key="4">
    <source>
        <dbReference type="ARBA" id="ARBA00022670"/>
    </source>
</evidence>
<evidence type="ECO:0000256" key="6">
    <source>
        <dbReference type="ARBA" id="ARBA00022729"/>
    </source>
</evidence>
<sequence>MKVSTALFSSLSLCISASSSLYIPLSDSFSNSKLSSLLSFSLSPNTYPNIDELPLIDTQAYQNLVNVTDLESGANDLYSFAEYSIKQYDHPTRVIGSKGHWKTIGYILSTLNRYKYYYDISTQDFFSTQGKVKFSMLKVNDQLVEDAQPLSLTPPTPNKKAVTGPLVLVDNEGCDVSDFKSNEAAIKDSIVLIKRGTCPFGLKSQLAGQFGALAAVIYNNEPGLFQGTLGEPLDDQVASLGISSEVASIYIDELKNGATLNTTVVVDSYIQKIKTTNVIATSKSGDQDNVVMLGGHTDSVEAGPGINDDGSGTISLLNLAVYLTNFKLNNAVRFAFWAAEEEGLVGSTFYVNSLSPKENSKIRLFMDYDMMGSPNYAYQVYDANNNDNPIGSEELKNLYIDWYTENALNYTLIRFDGRSDYDAFIKNGIPGGGIATGAEGIKTKQEASMFGGVAGDWYDPCYHQLCDDLSNPNYEAWEINTRLIAHSVATYAKSLKAFPLREDLIYSQTHKVPVFKYHGDHLII</sequence>
<evidence type="ECO:0000256" key="7">
    <source>
        <dbReference type="ARBA" id="ARBA00022801"/>
    </source>
</evidence>
<dbReference type="InParanoid" id="A0A1D2VJE5"/>
<gene>
    <name evidence="12" type="ORF">ASCRUDRAFT_75676</name>
</gene>
<keyword evidence="3 12" id="KW-0031">Aminopeptidase</keyword>
<evidence type="ECO:0000256" key="9">
    <source>
        <dbReference type="RuleBase" id="RU361240"/>
    </source>
</evidence>
<dbReference type="AlphaFoldDB" id="A0A1D2VJE5"/>
<dbReference type="PANTHER" id="PTHR12147:SF17">
    <property type="entry name" value="AMINOPEPTIDASE Y"/>
    <property type="match status" value="1"/>
</dbReference>
<dbReference type="Pfam" id="PF02225">
    <property type="entry name" value="PA"/>
    <property type="match status" value="1"/>
</dbReference>
<dbReference type="EMBL" id="KV454479">
    <property type="protein sequence ID" value="ODV61700.1"/>
    <property type="molecule type" value="Genomic_DNA"/>
</dbReference>
<dbReference type="Proteomes" id="UP000095038">
    <property type="component" value="Unassembled WGS sequence"/>
</dbReference>
<dbReference type="InterPro" id="IPR045175">
    <property type="entry name" value="M28_fam"/>
</dbReference>
<name>A0A1D2VJE5_9ASCO</name>
<dbReference type="Gene3D" id="3.40.630.10">
    <property type="entry name" value="Zn peptidases"/>
    <property type="match status" value="2"/>
</dbReference>
<dbReference type="GeneID" id="30966800"/>
<keyword evidence="13" id="KW-1185">Reference proteome</keyword>
<dbReference type="InterPro" id="IPR003137">
    <property type="entry name" value="PA_domain"/>
</dbReference>
<comment type="similarity">
    <text evidence="2">Belongs to the peptidase M28 family. M28A subfamily.</text>
</comment>
<evidence type="ECO:0000256" key="8">
    <source>
        <dbReference type="ARBA" id="ARBA00022833"/>
    </source>
</evidence>
<dbReference type="PANTHER" id="PTHR12147">
    <property type="entry name" value="METALLOPEPTIDASE M28 FAMILY MEMBER"/>
    <property type="match status" value="1"/>
</dbReference>
<feature type="domain" description="Peptidase M28" evidence="11">
    <location>
        <begin position="277"/>
        <end position="486"/>
    </location>
</feature>
<evidence type="ECO:0000256" key="2">
    <source>
        <dbReference type="ARBA" id="ARBA00005957"/>
    </source>
</evidence>
<dbReference type="CDD" id="cd03876">
    <property type="entry name" value="M28_SGAP_like"/>
    <property type="match status" value="1"/>
</dbReference>
<dbReference type="InterPro" id="IPR007484">
    <property type="entry name" value="Peptidase_M28"/>
</dbReference>
<evidence type="ECO:0000256" key="1">
    <source>
        <dbReference type="ARBA" id="ARBA00001947"/>
    </source>
</evidence>
<dbReference type="GO" id="GO:0046872">
    <property type="term" value="F:metal ion binding"/>
    <property type="evidence" value="ECO:0007669"/>
    <property type="project" value="UniProtKB-KW"/>
</dbReference>
<dbReference type="FunCoup" id="A0A1D2VJE5">
    <property type="interactions" value="37"/>
</dbReference>
<reference evidence="13" key="1">
    <citation type="submission" date="2016-05" db="EMBL/GenBank/DDBJ databases">
        <title>Comparative genomics of biotechnologically important yeasts.</title>
        <authorList>
            <consortium name="DOE Joint Genome Institute"/>
            <person name="Riley R."/>
            <person name="Haridas S."/>
            <person name="Wolfe K.H."/>
            <person name="Lopes M.R."/>
            <person name="Hittinger C.T."/>
            <person name="Goker M."/>
            <person name="Salamov A."/>
            <person name="Wisecaver J."/>
            <person name="Long T.M."/>
            <person name="Aerts A.L."/>
            <person name="Barry K."/>
            <person name="Choi C."/>
            <person name="Clum A."/>
            <person name="Coughlan A.Y."/>
            <person name="Deshpande S."/>
            <person name="Douglass A.P."/>
            <person name="Hanson S.J."/>
            <person name="Klenk H.-P."/>
            <person name="Labutti K."/>
            <person name="Lapidus A."/>
            <person name="Lindquist E."/>
            <person name="Lipzen A."/>
            <person name="Meier-Kolthoff J.P."/>
            <person name="Ohm R.A."/>
            <person name="Otillar R.P."/>
            <person name="Pangilinan J."/>
            <person name="Peng Y."/>
            <person name="Rokas A."/>
            <person name="Rosa C.A."/>
            <person name="Scheuner C."/>
            <person name="Sibirny A.A."/>
            <person name="Slot J.C."/>
            <person name="Stielow J.B."/>
            <person name="Sun H."/>
            <person name="Kurtzman C.P."/>
            <person name="Blackwell M."/>
            <person name="Grigoriev I.V."/>
            <person name="Jeffries T.W."/>
        </authorList>
    </citation>
    <scope>NUCLEOTIDE SEQUENCE [LARGE SCALE GENOMIC DNA]</scope>
    <source>
        <strain evidence="13">DSM 1968</strain>
    </source>
</reference>
<dbReference type="SUPFAM" id="SSF53187">
    <property type="entry name" value="Zn-dependent exopeptidases"/>
    <property type="match status" value="1"/>
</dbReference>
<dbReference type="SUPFAM" id="SSF52025">
    <property type="entry name" value="PA domain"/>
    <property type="match status" value="1"/>
</dbReference>
<evidence type="ECO:0000259" key="11">
    <source>
        <dbReference type="Pfam" id="PF04389"/>
    </source>
</evidence>
<feature type="chain" id="PRO_5008811453" description="Peptide hydrolase" evidence="9">
    <location>
        <begin position="21"/>
        <end position="524"/>
    </location>
</feature>
<protein>
    <recommendedName>
        <fullName evidence="9">Peptide hydrolase</fullName>
        <ecNumber evidence="9">3.4.-.-</ecNumber>
    </recommendedName>
</protein>
<dbReference type="InterPro" id="IPR041756">
    <property type="entry name" value="M28_SGAP-like"/>
</dbReference>
<keyword evidence="7 9" id="KW-0378">Hydrolase</keyword>
<organism evidence="12 13">
    <name type="scientific">Ascoidea rubescens DSM 1968</name>
    <dbReference type="NCBI Taxonomy" id="1344418"/>
    <lineage>
        <taxon>Eukaryota</taxon>
        <taxon>Fungi</taxon>
        <taxon>Dikarya</taxon>
        <taxon>Ascomycota</taxon>
        <taxon>Saccharomycotina</taxon>
        <taxon>Saccharomycetes</taxon>
        <taxon>Ascoideaceae</taxon>
        <taxon>Ascoidea</taxon>
    </lineage>
</organism>
<evidence type="ECO:0000259" key="10">
    <source>
        <dbReference type="Pfam" id="PF02225"/>
    </source>
</evidence>